<gene>
    <name evidence="1" type="ORF">GCM10007977_091410</name>
</gene>
<reference evidence="1" key="1">
    <citation type="journal article" date="2014" name="Int. J. Syst. Evol. Microbiol.">
        <title>Complete genome sequence of Corynebacterium casei LMG S-19264T (=DSM 44701T), isolated from a smear-ripened cheese.</title>
        <authorList>
            <consortium name="US DOE Joint Genome Institute (JGI-PGF)"/>
            <person name="Walter F."/>
            <person name="Albersmeier A."/>
            <person name="Kalinowski J."/>
            <person name="Ruckert C."/>
        </authorList>
    </citation>
    <scope>NUCLEOTIDE SEQUENCE</scope>
    <source>
        <strain evidence="1">JCM 19831</strain>
    </source>
</reference>
<protein>
    <submittedName>
        <fullName evidence="1">Uncharacterized protein</fullName>
    </submittedName>
</protein>
<comment type="caution">
    <text evidence="1">The sequence shown here is derived from an EMBL/GenBank/DDBJ whole genome shotgun (WGS) entry which is preliminary data.</text>
</comment>
<reference evidence="1" key="2">
    <citation type="submission" date="2020-09" db="EMBL/GenBank/DDBJ databases">
        <authorList>
            <person name="Sun Q."/>
            <person name="Ohkuma M."/>
        </authorList>
    </citation>
    <scope>NUCLEOTIDE SEQUENCE</scope>
    <source>
        <strain evidence="1">JCM 19831</strain>
    </source>
</reference>
<proteinExistence type="predicted"/>
<name>A0A917X4X2_9ACTN</name>
<organism evidence="1 2">
    <name type="scientific">Dactylosporangium sucinum</name>
    <dbReference type="NCBI Taxonomy" id="1424081"/>
    <lineage>
        <taxon>Bacteria</taxon>
        <taxon>Bacillati</taxon>
        <taxon>Actinomycetota</taxon>
        <taxon>Actinomycetes</taxon>
        <taxon>Micromonosporales</taxon>
        <taxon>Micromonosporaceae</taxon>
        <taxon>Dactylosporangium</taxon>
    </lineage>
</organism>
<sequence>MLAELGGELRALAEHVLDQGWALAEHVLEQGRTPDAETRVLGIVHSASSLPPPLATVDLSRGDLHAELRPLAPENPADERLTGRMMTVYLARGLTRRDPGVQSPRPCWSPGLTTCTAPPTCSSMRYRWVRYR</sequence>
<keyword evidence="2" id="KW-1185">Reference proteome</keyword>
<dbReference type="AlphaFoldDB" id="A0A917X4X2"/>
<evidence type="ECO:0000313" key="1">
    <source>
        <dbReference type="EMBL" id="GGM75599.1"/>
    </source>
</evidence>
<evidence type="ECO:0000313" key="2">
    <source>
        <dbReference type="Proteomes" id="UP000642070"/>
    </source>
</evidence>
<dbReference type="Proteomes" id="UP000642070">
    <property type="component" value="Unassembled WGS sequence"/>
</dbReference>
<dbReference type="EMBL" id="BMPI01000071">
    <property type="protein sequence ID" value="GGM75599.1"/>
    <property type="molecule type" value="Genomic_DNA"/>
</dbReference>
<accession>A0A917X4X2</accession>